<keyword evidence="3" id="KW-1185">Reference proteome</keyword>
<dbReference type="SUPFAM" id="SSF141259">
    <property type="entry name" value="CarD-like"/>
    <property type="match status" value="1"/>
</dbReference>
<dbReference type="Gene3D" id="1.20.58.1290">
    <property type="entry name" value="CarD-like, C-terminal domain"/>
    <property type="match status" value="1"/>
</dbReference>
<dbReference type="EMBL" id="JAPCID010000042">
    <property type="protein sequence ID" value="MDA0140635.1"/>
    <property type="molecule type" value="Genomic_DNA"/>
</dbReference>
<dbReference type="InterPro" id="IPR042215">
    <property type="entry name" value="CarD-like_C"/>
</dbReference>
<dbReference type="InterPro" id="IPR036101">
    <property type="entry name" value="CarD-like/TRCF_RID_sf"/>
</dbReference>
<evidence type="ECO:0000259" key="1">
    <source>
        <dbReference type="SMART" id="SM01058"/>
    </source>
</evidence>
<sequence length="190" mass="21359">MAIDLEDLEIEREIVNIEFEIGDNVVYPHHGAGQVVKKEEKNILGEVREYLTIKILHNDMTVMVPCANAGKAGLRRVIDEETVKAVLGVLAADVSEMPKNWNRRFKHNRDKIKTGDIYELAEVVRNLAVREQDKGLSTGEKQMYTRAKKILASEMMYALEKTEDEAEAYLDEILLRTADELAAASAASAE</sequence>
<protein>
    <submittedName>
        <fullName evidence="2">CarD family transcriptional regulator</fullName>
    </submittedName>
</protein>
<evidence type="ECO:0000313" key="3">
    <source>
        <dbReference type="Proteomes" id="UP001147700"/>
    </source>
</evidence>
<dbReference type="PANTHER" id="PTHR38447:SF1">
    <property type="entry name" value="RNA POLYMERASE-BINDING TRANSCRIPTION FACTOR CARD"/>
    <property type="match status" value="1"/>
</dbReference>
<proteinExistence type="predicted"/>
<dbReference type="RefSeq" id="WP_238931841.1">
    <property type="nucleotide sequence ID" value="NZ_JAPCID010000042.1"/>
</dbReference>
<name>A0ABT4RQR8_9ACTN</name>
<accession>A0ABT4RQR8</accession>
<comment type="caution">
    <text evidence="2">The sequence shown here is derived from an EMBL/GenBank/DDBJ whole genome shotgun (WGS) entry which is preliminary data.</text>
</comment>
<dbReference type="InterPro" id="IPR052531">
    <property type="entry name" value="CarD-like_regulator"/>
</dbReference>
<gene>
    <name evidence="2" type="ORF">OJ962_24270</name>
</gene>
<dbReference type="PANTHER" id="PTHR38447">
    <property type="entry name" value="TRANSCRIPTION FACTOR YDEB-RELATED"/>
    <property type="match status" value="1"/>
</dbReference>
<dbReference type="InterPro" id="IPR003711">
    <property type="entry name" value="CarD-like/TRCF_RID"/>
</dbReference>
<dbReference type="Pfam" id="PF02559">
    <property type="entry name" value="CarD_TRCF_RID"/>
    <property type="match status" value="1"/>
</dbReference>
<reference evidence="2" key="1">
    <citation type="submission" date="2022-10" db="EMBL/GenBank/DDBJ databases">
        <title>The WGS of Solirubrobacter sp. CPCC 204708.</title>
        <authorList>
            <person name="Jiang Z."/>
        </authorList>
    </citation>
    <scope>NUCLEOTIDE SEQUENCE</scope>
    <source>
        <strain evidence="2">CPCC 204708</strain>
    </source>
</reference>
<dbReference type="InterPro" id="IPR048792">
    <property type="entry name" value="CarD_C"/>
</dbReference>
<dbReference type="Pfam" id="PF21095">
    <property type="entry name" value="CarD_C"/>
    <property type="match status" value="1"/>
</dbReference>
<organism evidence="2 3">
    <name type="scientific">Solirubrobacter deserti</name>
    <dbReference type="NCBI Taxonomy" id="2282478"/>
    <lineage>
        <taxon>Bacteria</taxon>
        <taxon>Bacillati</taxon>
        <taxon>Actinomycetota</taxon>
        <taxon>Thermoleophilia</taxon>
        <taxon>Solirubrobacterales</taxon>
        <taxon>Solirubrobacteraceae</taxon>
        <taxon>Solirubrobacter</taxon>
    </lineage>
</organism>
<dbReference type="Gene3D" id="2.40.10.170">
    <property type="match status" value="1"/>
</dbReference>
<dbReference type="SMART" id="SM01058">
    <property type="entry name" value="CarD_TRCF"/>
    <property type="match status" value="1"/>
</dbReference>
<feature type="domain" description="CarD-like/TRCF RNAP-interacting" evidence="1">
    <location>
        <begin position="18"/>
        <end position="128"/>
    </location>
</feature>
<evidence type="ECO:0000313" key="2">
    <source>
        <dbReference type="EMBL" id="MDA0140635.1"/>
    </source>
</evidence>
<dbReference type="Proteomes" id="UP001147700">
    <property type="component" value="Unassembled WGS sequence"/>
</dbReference>